<name>A0A2A5T087_9GAMM</name>
<dbReference type="Pfam" id="PF11363">
    <property type="entry name" value="DUF3164"/>
    <property type="match status" value="1"/>
</dbReference>
<proteinExistence type="predicted"/>
<protein>
    <submittedName>
        <fullName evidence="1">Uncharacterized protein</fullName>
    </submittedName>
</protein>
<dbReference type="EMBL" id="NBYY01000033">
    <property type="protein sequence ID" value="PCS21574.1"/>
    <property type="molecule type" value="Genomic_DNA"/>
</dbReference>
<keyword evidence="2" id="KW-1185">Reference proteome</keyword>
<evidence type="ECO:0000313" key="1">
    <source>
        <dbReference type="EMBL" id="PCS21574.1"/>
    </source>
</evidence>
<dbReference type="Proteomes" id="UP000219020">
    <property type="component" value="Unassembled WGS sequence"/>
</dbReference>
<dbReference type="AlphaFoldDB" id="A0A2A5T087"/>
<organism evidence="1 2">
    <name type="scientific">Candidatus Enterovibrio escicola</name>
    <dbReference type="NCBI Taxonomy" id="1927127"/>
    <lineage>
        <taxon>Bacteria</taxon>
        <taxon>Pseudomonadati</taxon>
        <taxon>Pseudomonadota</taxon>
        <taxon>Gammaproteobacteria</taxon>
        <taxon>Vibrionales</taxon>
        <taxon>Vibrionaceae</taxon>
        <taxon>Enterovibrio</taxon>
    </lineage>
</organism>
<comment type="caution">
    <text evidence="1">The sequence shown here is derived from an EMBL/GenBank/DDBJ whole genome shotgun (WGS) entry which is preliminary data.</text>
</comment>
<evidence type="ECO:0000313" key="2">
    <source>
        <dbReference type="Proteomes" id="UP000219020"/>
    </source>
</evidence>
<reference evidence="2" key="1">
    <citation type="submission" date="2017-04" db="EMBL/GenBank/DDBJ databases">
        <title>Genome evolution of the luminous symbionts of deep sea anglerfish.</title>
        <authorList>
            <person name="Hendry T.A."/>
        </authorList>
    </citation>
    <scope>NUCLEOTIDE SEQUENCE [LARGE SCALE GENOMIC DNA]</scope>
</reference>
<sequence>MNAIANSIRTVGKRPYLRIYERQCNCQYKQIDLDIAKL</sequence>
<gene>
    <name evidence="1" type="ORF">BTN49_2823</name>
</gene>
<dbReference type="InterPro" id="IPR021505">
    <property type="entry name" value="Phage_B3_Orf6"/>
</dbReference>
<accession>A0A2A5T087</accession>